<evidence type="ECO:0000256" key="1">
    <source>
        <dbReference type="SAM" id="MobiDB-lite"/>
    </source>
</evidence>
<feature type="signal peptide" evidence="2">
    <location>
        <begin position="1"/>
        <end position="21"/>
    </location>
</feature>
<dbReference type="KEGG" id="mng:MNEG_13863"/>
<evidence type="ECO:0000313" key="4">
    <source>
        <dbReference type="Proteomes" id="UP000054498"/>
    </source>
</evidence>
<feature type="region of interest" description="Disordered" evidence="1">
    <location>
        <begin position="198"/>
        <end position="220"/>
    </location>
</feature>
<feature type="compositionally biased region" description="Polar residues" evidence="1">
    <location>
        <begin position="201"/>
        <end position="220"/>
    </location>
</feature>
<protein>
    <submittedName>
        <fullName evidence="3">Uncharacterized protein</fullName>
    </submittedName>
</protein>
<proteinExistence type="predicted"/>
<feature type="compositionally biased region" description="Low complexity" evidence="1">
    <location>
        <begin position="108"/>
        <end position="117"/>
    </location>
</feature>
<dbReference type="RefSeq" id="XP_013893119.1">
    <property type="nucleotide sequence ID" value="XM_014037665.1"/>
</dbReference>
<feature type="compositionally biased region" description="Gly residues" evidence="1">
    <location>
        <begin position="118"/>
        <end position="127"/>
    </location>
</feature>
<dbReference type="Proteomes" id="UP000054498">
    <property type="component" value="Unassembled WGS sequence"/>
</dbReference>
<accession>A0A0D2LQY1</accession>
<evidence type="ECO:0000313" key="3">
    <source>
        <dbReference type="EMBL" id="KIY94099.1"/>
    </source>
</evidence>
<gene>
    <name evidence="3" type="ORF">MNEG_13863</name>
</gene>
<feature type="chain" id="PRO_5002264072" evidence="2">
    <location>
        <begin position="22"/>
        <end position="220"/>
    </location>
</feature>
<keyword evidence="4" id="KW-1185">Reference proteome</keyword>
<organism evidence="3 4">
    <name type="scientific">Monoraphidium neglectum</name>
    <dbReference type="NCBI Taxonomy" id="145388"/>
    <lineage>
        <taxon>Eukaryota</taxon>
        <taxon>Viridiplantae</taxon>
        <taxon>Chlorophyta</taxon>
        <taxon>core chlorophytes</taxon>
        <taxon>Chlorophyceae</taxon>
        <taxon>CS clade</taxon>
        <taxon>Sphaeropleales</taxon>
        <taxon>Selenastraceae</taxon>
        <taxon>Monoraphidium</taxon>
    </lineage>
</organism>
<name>A0A0D2LQY1_9CHLO</name>
<dbReference type="EMBL" id="KK104316">
    <property type="protein sequence ID" value="KIY94099.1"/>
    <property type="molecule type" value="Genomic_DNA"/>
</dbReference>
<dbReference type="GeneID" id="25731368"/>
<reference evidence="3 4" key="1">
    <citation type="journal article" date="2013" name="BMC Genomics">
        <title>Reconstruction of the lipid metabolism for the microalga Monoraphidium neglectum from its genome sequence reveals characteristics suitable for biofuel production.</title>
        <authorList>
            <person name="Bogen C."/>
            <person name="Al-Dilaimi A."/>
            <person name="Albersmeier A."/>
            <person name="Wichmann J."/>
            <person name="Grundmann M."/>
            <person name="Rupp O."/>
            <person name="Lauersen K.J."/>
            <person name="Blifernez-Klassen O."/>
            <person name="Kalinowski J."/>
            <person name="Goesmann A."/>
            <person name="Mussgnug J.H."/>
            <person name="Kruse O."/>
        </authorList>
    </citation>
    <scope>NUCLEOTIDE SEQUENCE [LARGE SCALE GENOMIC DNA]</scope>
    <source>
        <strain evidence="3 4">SAG 48.87</strain>
    </source>
</reference>
<feature type="region of interest" description="Disordered" evidence="1">
    <location>
        <begin position="104"/>
        <end position="141"/>
    </location>
</feature>
<evidence type="ECO:0000256" key="2">
    <source>
        <dbReference type="SAM" id="SignalP"/>
    </source>
</evidence>
<dbReference type="AlphaFoldDB" id="A0A0D2LQY1"/>
<keyword evidence="2" id="KW-0732">Signal</keyword>
<sequence length="220" mass="21926">MARKCWVVAAAALLLAPGALCAPPKAGGLPASGSRALGIHAVDTGSPGIMGAGRFGPAGRAPTTSFGSAGFSSSRGLTHLIPLFGGFKNTLITHSRFQVLNPFAGLTSGRPRSRTPFGGSGGSGSSGGAAPSFTDEGGRGTIFRHLGEQGAAAADANIIAAGGLTSGSNADDALASRPYRNPILDYASAPTLALAGARNYSRPNNSRPIRPTNRTVGSLA</sequence>